<evidence type="ECO:0000259" key="12">
    <source>
        <dbReference type="Pfam" id="PF00266"/>
    </source>
</evidence>
<accession>A0A381VEP8</accession>
<dbReference type="GO" id="GO:0030170">
    <property type="term" value="F:pyridoxal phosphate binding"/>
    <property type="evidence" value="ECO:0007669"/>
    <property type="project" value="TreeGrafter"/>
</dbReference>
<name>A0A381VEP8_9ZZZZ</name>
<dbReference type="InterPro" id="IPR015424">
    <property type="entry name" value="PyrdxlP-dep_Trfase"/>
</dbReference>
<evidence type="ECO:0000256" key="11">
    <source>
        <dbReference type="ARBA" id="ARBA00049007"/>
    </source>
</evidence>
<comment type="pathway">
    <text evidence="2">Amino-acid biosynthesis; L-serine biosynthesis; L-serine from 3-phospho-D-glycerate: step 2/3.</text>
</comment>
<evidence type="ECO:0000256" key="4">
    <source>
        <dbReference type="ARBA" id="ARBA00013030"/>
    </source>
</evidence>
<evidence type="ECO:0000256" key="8">
    <source>
        <dbReference type="ARBA" id="ARBA00022898"/>
    </source>
</evidence>
<evidence type="ECO:0000313" key="13">
    <source>
        <dbReference type="EMBL" id="SVA38839.1"/>
    </source>
</evidence>
<dbReference type="SUPFAM" id="SSF53383">
    <property type="entry name" value="PLP-dependent transferases"/>
    <property type="match status" value="1"/>
</dbReference>
<dbReference type="InterPro" id="IPR015421">
    <property type="entry name" value="PyrdxlP-dep_Trfase_major"/>
</dbReference>
<proteinExistence type="inferred from homology"/>
<dbReference type="HAMAP" id="MF_00160">
    <property type="entry name" value="SerC_aminotrans_5"/>
    <property type="match status" value="1"/>
</dbReference>
<comment type="cofactor">
    <cofactor evidence="1">
        <name>pyridoxal 5'-phosphate</name>
        <dbReference type="ChEBI" id="CHEBI:597326"/>
    </cofactor>
</comment>
<evidence type="ECO:0000256" key="7">
    <source>
        <dbReference type="ARBA" id="ARBA00022679"/>
    </source>
</evidence>
<dbReference type="InterPro" id="IPR022278">
    <property type="entry name" value="Pser_aminoTfrase"/>
</dbReference>
<dbReference type="GO" id="GO:0004648">
    <property type="term" value="F:O-phospho-L-serine:2-oxoglutarate aminotransferase activity"/>
    <property type="evidence" value="ECO:0007669"/>
    <property type="project" value="UniProtKB-EC"/>
</dbReference>
<dbReference type="GO" id="GO:0005737">
    <property type="term" value="C:cytoplasm"/>
    <property type="evidence" value="ECO:0007669"/>
    <property type="project" value="TreeGrafter"/>
</dbReference>
<protein>
    <recommendedName>
        <fullName evidence="4">phosphoserine transaminase</fullName>
        <ecNumber evidence="4">2.6.1.52</ecNumber>
    </recommendedName>
</protein>
<dbReference type="Gene3D" id="3.90.1150.10">
    <property type="entry name" value="Aspartate Aminotransferase, domain 1"/>
    <property type="match status" value="1"/>
</dbReference>
<dbReference type="InterPro" id="IPR000192">
    <property type="entry name" value="Aminotrans_V_dom"/>
</dbReference>
<dbReference type="Pfam" id="PF00266">
    <property type="entry name" value="Aminotran_5"/>
    <property type="match status" value="1"/>
</dbReference>
<keyword evidence="7" id="KW-0808">Transferase</keyword>
<dbReference type="FunFam" id="3.90.1150.10:FF:000006">
    <property type="entry name" value="Phosphoserine aminotransferase"/>
    <property type="match status" value="1"/>
</dbReference>
<keyword evidence="6" id="KW-0028">Amino-acid biosynthesis</keyword>
<keyword evidence="9" id="KW-0718">Serine biosynthesis</keyword>
<dbReference type="PIRSF" id="PIRSF000525">
    <property type="entry name" value="SerC"/>
    <property type="match status" value="1"/>
</dbReference>
<sequence length="362" mass="40854">MTNRVYNFGAGPAMIPTPVMMKIQQEFLDYHGLGASIVELSHRLPLFKEILDEAESIFRELTGLPDNYRLMFMHGGAQMQFSAVPLNLMARKSHKGSYFITGRWGTLAEKEARRYGKTEVLADGKEFDYRRIPDYDISMLDQNTSYVHLTSNNTLYGTRWHKFPETNDIPLVADSTSDILSREIDYSLFGVVYAGLQKNLGIPGTALVVVREDLLGNALPETPKLLDYSLIVESQSILNTINVFAVYVTRLVLEWVKEQGGIPEMEKLAEQKSGLLYQILDDSDFYIAVADPDHRSTMNVTFHFGQERLLQKFLSESEKEGLFALKGHASVGGVRASIYNAMPLDGVKQLADFMKEFERING</sequence>
<feature type="domain" description="Aminotransferase class V" evidence="12">
    <location>
        <begin position="5"/>
        <end position="350"/>
    </location>
</feature>
<dbReference type="Gene3D" id="3.40.640.10">
    <property type="entry name" value="Type I PLP-dependent aspartate aminotransferase-like (Major domain)"/>
    <property type="match status" value="1"/>
</dbReference>
<evidence type="ECO:0000256" key="5">
    <source>
        <dbReference type="ARBA" id="ARBA00022576"/>
    </source>
</evidence>
<reference evidence="13" key="1">
    <citation type="submission" date="2018-05" db="EMBL/GenBank/DDBJ databases">
        <authorList>
            <person name="Lanie J.A."/>
            <person name="Ng W.-L."/>
            <person name="Kazmierczak K.M."/>
            <person name="Andrzejewski T.M."/>
            <person name="Davidsen T.M."/>
            <person name="Wayne K.J."/>
            <person name="Tettelin H."/>
            <person name="Glass J.I."/>
            <person name="Rusch D."/>
            <person name="Podicherti R."/>
            <person name="Tsui H.-C.T."/>
            <person name="Winkler M.E."/>
        </authorList>
    </citation>
    <scope>NUCLEOTIDE SEQUENCE</scope>
</reference>
<dbReference type="FunFam" id="3.40.640.10:FF:000010">
    <property type="entry name" value="Phosphoserine aminotransferase"/>
    <property type="match status" value="1"/>
</dbReference>
<comment type="catalytic activity">
    <reaction evidence="10">
        <text>4-(phosphooxy)-L-threonine + 2-oxoglutarate = (R)-3-hydroxy-2-oxo-4-phosphooxybutanoate + L-glutamate</text>
        <dbReference type="Rhea" id="RHEA:16573"/>
        <dbReference type="ChEBI" id="CHEBI:16810"/>
        <dbReference type="ChEBI" id="CHEBI:29985"/>
        <dbReference type="ChEBI" id="CHEBI:58452"/>
        <dbReference type="ChEBI" id="CHEBI:58538"/>
        <dbReference type="EC" id="2.6.1.52"/>
    </reaction>
</comment>
<evidence type="ECO:0000256" key="2">
    <source>
        <dbReference type="ARBA" id="ARBA00005099"/>
    </source>
</evidence>
<comment type="similarity">
    <text evidence="3">Belongs to the class-V pyridoxal-phosphate-dependent aminotransferase family. SerC subfamily.</text>
</comment>
<organism evidence="13">
    <name type="scientific">marine metagenome</name>
    <dbReference type="NCBI Taxonomy" id="408172"/>
    <lineage>
        <taxon>unclassified sequences</taxon>
        <taxon>metagenomes</taxon>
        <taxon>ecological metagenomes</taxon>
    </lineage>
</organism>
<dbReference type="AlphaFoldDB" id="A0A381VEP8"/>
<keyword evidence="5" id="KW-0032">Aminotransferase</keyword>
<evidence type="ECO:0000256" key="6">
    <source>
        <dbReference type="ARBA" id="ARBA00022605"/>
    </source>
</evidence>
<evidence type="ECO:0000256" key="9">
    <source>
        <dbReference type="ARBA" id="ARBA00023299"/>
    </source>
</evidence>
<gene>
    <name evidence="13" type="ORF">METZ01_LOCUS91693</name>
</gene>
<evidence type="ECO:0000256" key="1">
    <source>
        <dbReference type="ARBA" id="ARBA00001933"/>
    </source>
</evidence>
<dbReference type="GO" id="GO:0006564">
    <property type="term" value="P:L-serine biosynthetic process"/>
    <property type="evidence" value="ECO:0007669"/>
    <property type="project" value="UniProtKB-KW"/>
</dbReference>
<comment type="catalytic activity">
    <reaction evidence="11">
        <text>O-phospho-L-serine + 2-oxoglutarate = 3-phosphooxypyruvate + L-glutamate</text>
        <dbReference type="Rhea" id="RHEA:14329"/>
        <dbReference type="ChEBI" id="CHEBI:16810"/>
        <dbReference type="ChEBI" id="CHEBI:18110"/>
        <dbReference type="ChEBI" id="CHEBI:29985"/>
        <dbReference type="ChEBI" id="CHEBI:57524"/>
        <dbReference type="EC" id="2.6.1.52"/>
    </reaction>
</comment>
<dbReference type="EC" id="2.6.1.52" evidence="4"/>
<evidence type="ECO:0000256" key="3">
    <source>
        <dbReference type="ARBA" id="ARBA00006904"/>
    </source>
</evidence>
<evidence type="ECO:0000256" key="10">
    <source>
        <dbReference type="ARBA" id="ARBA00047630"/>
    </source>
</evidence>
<keyword evidence="8" id="KW-0663">Pyridoxal phosphate</keyword>
<dbReference type="UniPathway" id="UPA00135">
    <property type="reaction ID" value="UER00197"/>
</dbReference>
<dbReference type="InterPro" id="IPR015422">
    <property type="entry name" value="PyrdxlP-dep_Trfase_small"/>
</dbReference>
<dbReference type="NCBIfam" id="NF003764">
    <property type="entry name" value="PRK05355.1"/>
    <property type="match status" value="1"/>
</dbReference>
<dbReference type="PANTHER" id="PTHR43247:SF1">
    <property type="entry name" value="PHOSPHOSERINE AMINOTRANSFERASE"/>
    <property type="match status" value="1"/>
</dbReference>
<dbReference type="EMBL" id="UINC01008638">
    <property type="protein sequence ID" value="SVA38839.1"/>
    <property type="molecule type" value="Genomic_DNA"/>
</dbReference>
<dbReference type="PANTHER" id="PTHR43247">
    <property type="entry name" value="PHOSPHOSERINE AMINOTRANSFERASE"/>
    <property type="match status" value="1"/>
</dbReference>